<dbReference type="PANTHER" id="PTHR10584:SF166">
    <property type="entry name" value="RIBOKINASE"/>
    <property type="match status" value="1"/>
</dbReference>
<dbReference type="PROSITE" id="PS00583">
    <property type="entry name" value="PFKB_KINASES_1"/>
    <property type="match status" value="1"/>
</dbReference>
<evidence type="ECO:0000313" key="7">
    <source>
        <dbReference type="Proteomes" id="UP000732619"/>
    </source>
</evidence>
<reference evidence="6" key="1">
    <citation type="submission" date="2019-04" db="EMBL/GenBank/DDBJ databases">
        <title>Evolution of Biomass-Degrading Anaerobic Consortia Revealed by Metagenomics.</title>
        <authorList>
            <person name="Peng X."/>
        </authorList>
    </citation>
    <scope>NUCLEOTIDE SEQUENCE</scope>
    <source>
        <strain evidence="6">SIG14</strain>
    </source>
</reference>
<sequence length="309" mass="33878">MSVKKDLLAVGHTAFDYIITVDEFPKANNSAPMKTMKNLNGGAAANVAMIGATLGMKTGLVSAVGCEFIDSLYHKNMQKLGVDTEALIISQEESTPTAFVMTNNNQDQISYFYWGAGKEFHDSEVPRDKIKEFKAVHLATGDPHFNCKTGIVAKEEERLVSFDPGQDLGMYSPKKLKEVISNVNILFGNHHEIKRIQDSMNVDINGLMDLGPEVVLMTCGSKGSIIYSPDEGKIEVESIYRPAVDPTGAGDSYKAGFVSRLIYGASLEEAAKFASSVSSFVVEKQGCQTNMPTYDDAYNRMVDFYNQAF</sequence>
<comment type="caution">
    <text evidence="6">The sequence shown here is derived from an EMBL/GenBank/DDBJ whole genome shotgun (WGS) entry which is preliminary data.</text>
</comment>
<dbReference type="Proteomes" id="UP000732619">
    <property type="component" value="Unassembled WGS sequence"/>
</dbReference>
<dbReference type="Gene3D" id="3.40.1190.20">
    <property type="match status" value="1"/>
</dbReference>
<dbReference type="Pfam" id="PF00294">
    <property type="entry name" value="PfkB"/>
    <property type="match status" value="1"/>
</dbReference>
<feature type="domain" description="Carbohydrate kinase PfkB" evidence="5">
    <location>
        <begin position="5"/>
        <end position="293"/>
    </location>
</feature>
<organism evidence="6 7">
    <name type="scientific">Methanobrevibacter olleyae</name>
    <dbReference type="NCBI Taxonomy" id="294671"/>
    <lineage>
        <taxon>Archaea</taxon>
        <taxon>Methanobacteriati</taxon>
        <taxon>Methanobacteriota</taxon>
        <taxon>Methanomada group</taxon>
        <taxon>Methanobacteria</taxon>
        <taxon>Methanobacteriales</taxon>
        <taxon>Methanobacteriaceae</taxon>
        <taxon>Methanobrevibacter</taxon>
    </lineage>
</organism>
<protein>
    <submittedName>
        <fullName evidence="6">Carbohydrate kinase family protein</fullName>
    </submittedName>
</protein>
<dbReference type="InterPro" id="IPR029056">
    <property type="entry name" value="Ribokinase-like"/>
</dbReference>
<dbReference type="PANTHER" id="PTHR10584">
    <property type="entry name" value="SUGAR KINASE"/>
    <property type="match status" value="1"/>
</dbReference>
<dbReference type="InterPro" id="IPR002139">
    <property type="entry name" value="Ribo/fructo_kinase"/>
</dbReference>
<dbReference type="InterPro" id="IPR002173">
    <property type="entry name" value="Carboh/pur_kinase_PfkB_CS"/>
</dbReference>
<evidence type="ECO:0000256" key="1">
    <source>
        <dbReference type="ARBA" id="ARBA00010688"/>
    </source>
</evidence>
<proteinExistence type="inferred from homology"/>
<gene>
    <name evidence="6" type="ORF">E7Z75_08395</name>
</gene>
<evidence type="ECO:0000259" key="5">
    <source>
        <dbReference type="Pfam" id="PF00294"/>
    </source>
</evidence>
<dbReference type="AlphaFoldDB" id="A0A8T3VPB9"/>
<evidence type="ECO:0000313" key="6">
    <source>
        <dbReference type="EMBL" id="MBE6513142.1"/>
    </source>
</evidence>
<name>A0A8T3VPB9_METOL</name>
<dbReference type="PROSITE" id="PS00584">
    <property type="entry name" value="PFKB_KINASES_2"/>
    <property type="match status" value="1"/>
</dbReference>
<dbReference type="SUPFAM" id="SSF53613">
    <property type="entry name" value="Ribokinase-like"/>
    <property type="match status" value="1"/>
</dbReference>
<evidence type="ECO:0000256" key="3">
    <source>
        <dbReference type="ARBA" id="ARBA00022777"/>
    </source>
</evidence>
<keyword evidence="2 4" id="KW-0808">Transferase</keyword>
<evidence type="ECO:0000256" key="2">
    <source>
        <dbReference type="ARBA" id="ARBA00022679"/>
    </source>
</evidence>
<comment type="similarity">
    <text evidence="1 4">Belongs to the carbohydrate kinase PfkB family.</text>
</comment>
<dbReference type="InterPro" id="IPR011611">
    <property type="entry name" value="PfkB_dom"/>
</dbReference>
<evidence type="ECO:0000256" key="4">
    <source>
        <dbReference type="RuleBase" id="RU003704"/>
    </source>
</evidence>
<dbReference type="EMBL" id="SUTG01000051">
    <property type="protein sequence ID" value="MBE6513142.1"/>
    <property type="molecule type" value="Genomic_DNA"/>
</dbReference>
<dbReference type="GO" id="GO:0006796">
    <property type="term" value="P:phosphate-containing compound metabolic process"/>
    <property type="evidence" value="ECO:0007669"/>
    <property type="project" value="UniProtKB-ARBA"/>
</dbReference>
<keyword evidence="3 4" id="KW-0418">Kinase</keyword>
<dbReference type="GO" id="GO:0016301">
    <property type="term" value="F:kinase activity"/>
    <property type="evidence" value="ECO:0007669"/>
    <property type="project" value="UniProtKB-KW"/>
</dbReference>
<dbReference type="CDD" id="cd01942">
    <property type="entry name" value="ribokinase_group_A"/>
    <property type="match status" value="1"/>
</dbReference>
<accession>A0A8T3VPB9</accession>
<dbReference type="PRINTS" id="PR00990">
    <property type="entry name" value="RIBOKINASE"/>
</dbReference>